<name>A0A3Q9IY71_9MICO</name>
<keyword evidence="3" id="KW-1185">Reference proteome</keyword>
<evidence type="ECO:0000313" key="2">
    <source>
        <dbReference type="EMBL" id="AZS36675.1"/>
    </source>
</evidence>
<accession>A0A3Q9IY71</accession>
<sequence>MSVSSPSRLVESARLIADRLGDGDPTGRIVAGDDDGLLALLSDCADAQRSLSLIAAIATAEVERRSDRSRGYDGLSQRLGHRTGTDLVQSLTGTTRADVRRATAVGEDLRLTRAPATPAGGGTGVGDAAVLGPPWFAALVDGLTRGDLTRDQYDAIRRGLGDPPIEHYPEAESEIIVSSWRVAAGQLRDEAPHRNVEDLAAAARLARDSLDPVGVRTRFDERFARRSFRAWIDRDGQHHARIVFDDDAAMWVRTILSAALRPRRGPRFVASTSPAAGALRPLSDEETTGALAPHDRQTADEEDQRTNEQLQYDTLLAILRTGAAADPAQAFGDRQPGVRVIRTVSGADRSPVVVAEETGQVLPSGIGEQYACDAGWVPVWEDPRGVPLDVGRQQRLFTKAQRTAPRRPRRWLRLVRCAAFALRSASHPSLARRPRVHRPGRRRAPLPQLPHAAAQPGLAHRPTRRGVPPAPTLRRPTASPAAEVALPIPQRARTSVVGARDGLCAQQTQVTRKTRHASGV</sequence>
<feature type="compositionally biased region" description="Low complexity" evidence="1">
    <location>
        <begin position="445"/>
        <end position="460"/>
    </location>
</feature>
<gene>
    <name evidence="2" type="ORF">CVS47_01282</name>
</gene>
<dbReference type="Proteomes" id="UP000276888">
    <property type="component" value="Chromosome"/>
</dbReference>
<dbReference type="KEGG" id="mlv:CVS47_01282"/>
<protein>
    <recommendedName>
        <fullName evidence="4">DUF222 domain-containing protein</fullName>
    </recommendedName>
</protein>
<feature type="region of interest" description="Disordered" evidence="1">
    <location>
        <begin position="271"/>
        <end position="306"/>
    </location>
</feature>
<reference evidence="2 3" key="1">
    <citation type="submission" date="2018-08" db="EMBL/GenBank/DDBJ databases">
        <title>Microbacterium lemovicicum sp. nov., a bacterium isolated from a natural uranium-rich soil.</title>
        <authorList>
            <person name="ORTET P."/>
        </authorList>
    </citation>
    <scope>NUCLEOTIDE SEQUENCE [LARGE SCALE GENOMIC DNA]</scope>
    <source>
        <strain evidence="2 3">Viu22</strain>
    </source>
</reference>
<dbReference type="AlphaFoldDB" id="A0A3Q9IY71"/>
<evidence type="ECO:0008006" key="4">
    <source>
        <dbReference type="Google" id="ProtNLM"/>
    </source>
</evidence>
<feature type="region of interest" description="Disordered" evidence="1">
    <location>
        <begin position="427"/>
        <end position="480"/>
    </location>
</feature>
<proteinExistence type="predicted"/>
<dbReference type="EMBL" id="CP031423">
    <property type="protein sequence ID" value="AZS36675.1"/>
    <property type="molecule type" value="Genomic_DNA"/>
</dbReference>
<evidence type="ECO:0000256" key="1">
    <source>
        <dbReference type="SAM" id="MobiDB-lite"/>
    </source>
</evidence>
<organism evidence="2 3">
    <name type="scientific">Microbacterium lemovicicum</name>
    <dbReference type="NCBI Taxonomy" id="1072463"/>
    <lineage>
        <taxon>Bacteria</taxon>
        <taxon>Bacillati</taxon>
        <taxon>Actinomycetota</taxon>
        <taxon>Actinomycetes</taxon>
        <taxon>Micrococcales</taxon>
        <taxon>Microbacteriaceae</taxon>
        <taxon>Microbacterium</taxon>
    </lineage>
</organism>
<feature type="compositionally biased region" description="Basic residues" evidence="1">
    <location>
        <begin position="430"/>
        <end position="444"/>
    </location>
</feature>
<evidence type="ECO:0000313" key="3">
    <source>
        <dbReference type="Proteomes" id="UP000276888"/>
    </source>
</evidence>